<dbReference type="AlphaFoldDB" id="A0A6A4RMG0"/>
<evidence type="ECO:0000313" key="1">
    <source>
        <dbReference type="EMBL" id="KAF0021469.1"/>
    </source>
</evidence>
<sequence length="132" mass="14486">MEAAAAAAAATQPDIAITHLHARRELIHGPEQMVHAPLHAIAKWLGKKLRSFTLTQREKDIGTKERDHGGIVESEQVHHRSTDVFSIPLDLNPDITFSPPSDRGGRCERVACMRGPTIYSSAIASPECESDR</sequence>
<accession>A0A6A4RMG0</accession>
<reference evidence="1 2" key="1">
    <citation type="submission" date="2019-06" db="EMBL/GenBank/DDBJ databases">
        <title>Draft genomes of female and male turbot (Scophthalmus maximus).</title>
        <authorList>
            <person name="Xu H."/>
            <person name="Xu X.-W."/>
            <person name="Shao C."/>
            <person name="Chen S."/>
        </authorList>
    </citation>
    <scope>NUCLEOTIDE SEQUENCE [LARGE SCALE GENOMIC DNA]</scope>
    <source>
        <strain evidence="1">Ysfricsl-2016a</strain>
        <tissue evidence="1">Blood</tissue>
    </source>
</reference>
<name>A0A6A4RMG0_SCOMX</name>
<dbReference type="Proteomes" id="UP000438429">
    <property type="component" value="Unassembled WGS sequence"/>
</dbReference>
<organism evidence="1 2">
    <name type="scientific">Scophthalmus maximus</name>
    <name type="common">Turbot</name>
    <name type="synonym">Psetta maxima</name>
    <dbReference type="NCBI Taxonomy" id="52904"/>
    <lineage>
        <taxon>Eukaryota</taxon>
        <taxon>Metazoa</taxon>
        <taxon>Chordata</taxon>
        <taxon>Craniata</taxon>
        <taxon>Vertebrata</taxon>
        <taxon>Euteleostomi</taxon>
        <taxon>Actinopterygii</taxon>
        <taxon>Neopterygii</taxon>
        <taxon>Teleostei</taxon>
        <taxon>Neoteleostei</taxon>
        <taxon>Acanthomorphata</taxon>
        <taxon>Carangaria</taxon>
        <taxon>Pleuronectiformes</taxon>
        <taxon>Pleuronectoidei</taxon>
        <taxon>Scophthalmidae</taxon>
        <taxon>Scophthalmus</taxon>
    </lineage>
</organism>
<dbReference type="EMBL" id="VEVO01007187">
    <property type="protein sequence ID" value="KAF0021469.1"/>
    <property type="molecule type" value="Genomic_DNA"/>
</dbReference>
<protein>
    <submittedName>
        <fullName evidence="1">Uncharacterized protein</fullName>
    </submittedName>
</protein>
<gene>
    <name evidence="1" type="ORF">F2P81_026278</name>
</gene>
<evidence type="ECO:0000313" key="2">
    <source>
        <dbReference type="Proteomes" id="UP000438429"/>
    </source>
</evidence>
<comment type="caution">
    <text evidence="1">The sequence shown here is derived from an EMBL/GenBank/DDBJ whole genome shotgun (WGS) entry which is preliminary data.</text>
</comment>
<proteinExistence type="predicted"/>